<evidence type="ECO:0000256" key="3">
    <source>
        <dbReference type="ARBA" id="ARBA00023319"/>
    </source>
</evidence>
<dbReference type="InterPro" id="IPR003598">
    <property type="entry name" value="Ig_sub2"/>
</dbReference>
<dbReference type="Proteomes" id="UP000887578">
    <property type="component" value="Unplaced"/>
</dbReference>
<comment type="subcellular location">
    <subcellularLocation>
        <location evidence="1">Cytoplasm</location>
    </subcellularLocation>
</comment>
<dbReference type="WBParaSite" id="PDA_v2.g20285.t1">
    <property type="protein sequence ID" value="PDA_v2.g20285.t1"/>
    <property type="gene ID" value="PDA_v2.g20285"/>
</dbReference>
<dbReference type="InterPro" id="IPR036179">
    <property type="entry name" value="Ig-like_dom_sf"/>
</dbReference>
<dbReference type="InterPro" id="IPR007110">
    <property type="entry name" value="Ig-like_dom"/>
</dbReference>
<dbReference type="GO" id="GO:0031672">
    <property type="term" value="C:A band"/>
    <property type="evidence" value="ECO:0007669"/>
    <property type="project" value="UniProtKB-ARBA"/>
</dbReference>
<dbReference type="GO" id="GO:0019899">
    <property type="term" value="F:enzyme binding"/>
    <property type="evidence" value="ECO:0007669"/>
    <property type="project" value="UniProtKB-ARBA"/>
</dbReference>
<dbReference type="Gene3D" id="2.60.40.10">
    <property type="entry name" value="Immunoglobulins"/>
    <property type="match status" value="1"/>
</dbReference>
<proteinExistence type="predicted"/>
<protein>
    <submittedName>
        <fullName evidence="6">Ig-like domain-containing protein</fullName>
    </submittedName>
</protein>
<evidence type="ECO:0000313" key="6">
    <source>
        <dbReference type="WBParaSite" id="PDA_v2.g20285.t1"/>
    </source>
</evidence>
<evidence type="ECO:0000256" key="2">
    <source>
        <dbReference type="ARBA" id="ARBA00022490"/>
    </source>
</evidence>
<dbReference type="InterPro" id="IPR013783">
    <property type="entry name" value="Ig-like_fold"/>
</dbReference>
<keyword evidence="5" id="KW-1185">Reference proteome</keyword>
<feature type="domain" description="Ig-like" evidence="4">
    <location>
        <begin position="65"/>
        <end position="161"/>
    </location>
</feature>
<reference evidence="6" key="1">
    <citation type="submission" date="2022-11" db="UniProtKB">
        <authorList>
            <consortium name="WormBaseParasite"/>
        </authorList>
    </citation>
    <scope>IDENTIFICATION</scope>
</reference>
<dbReference type="PANTHER" id="PTHR14340:SF9">
    <property type="entry name" value="FIBRONECTIN TYPE-III DOMAIN-CONTAINING PROTEIN"/>
    <property type="match status" value="1"/>
</dbReference>
<evidence type="ECO:0000259" key="4">
    <source>
        <dbReference type="PROSITE" id="PS50835"/>
    </source>
</evidence>
<accession>A0A914PZI1</accession>
<dbReference type="Pfam" id="PF07679">
    <property type="entry name" value="I-set"/>
    <property type="match status" value="1"/>
</dbReference>
<dbReference type="SMART" id="SM00408">
    <property type="entry name" value="IGc2"/>
    <property type="match status" value="1"/>
</dbReference>
<dbReference type="SMART" id="SM00409">
    <property type="entry name" value="IG"/>
    <property type="match status" value="1"/>
</dbReference>
<dbReference type="PROSITE" id="PS50835">
    <property type="entry name" value="IG_LIKE"/>
    <property type="match status" value="1"/>
</dbReference>
<dbReference type="AlphaFoldDB" id="A0A914PZI1"/>
<evidence type="ECO:0000256" key="1">
    <source>
        <dbReference type="ARBA" id="ARBA00004496"/>
    </source>
</evidence>
<dbReference type="FunFam" id="2.60.40.10:FF:000425">
    <property type="entry name" value="Myosin light chain kinase"/>
    <property type="match status" value="1"/>
</dbReference>
<dbReference type="InterPro" id="IPR013098">
    <property type="entry name" value="Ig_I-set"/>
</dbReference>
<dbReference type="SUPFAM" id="SSF48726">
    <property type="entry name" value="Immunoglobulin"/>
    <property type="match status" value="1"/>
</dbReference>
<name>A0A914PZI1_9BILA</name>
<dbReference type="PANTHER" id="PTHR14340">
    <property type="entry name" value="MICROFIBRIL-ASSOCIATED GLYCOPROTEIN 3"/>
    <property type="match status" value="1"/>
</dbReference>
<evidence type="ECO:0000313" key="5">
    <source>
        <dbReference type="Proteomes" id="UP000887578"/>
    </source>
</evidence>
<keyword evidence="3" id="KW-0393">Immunoglobulin domain</keyword>
<organism evidence="5 6">
    <name type="scientific">Panagrolaimus davidi</name>
    <dbReference type="NCBI Taxonomy" id="227884"/>
    <lineage>
        <taxon>Eukaryota</taxon>
        <taxon>Metazoa</taxon>
        <taxon>Ecdysozoa</taxon>
        <taxon>Nematoda</taxon>
        <taxon>Chromadorea</taxon>
        <taxon>Rhabditida</taxon>
        <taxon>Tylenchina</taxon>
        <taxon>Panagrolaimomorpha</taxon>
        <taxon>Panagrolaimoidea</taxon>
        <taxon>Panagrolaimidae</taxon>
        <taxon>Panagrolaimus</taxon>
    </lineage>
</organism>
<sequence length="168" mass="18275">MLTNITQPRIPETYSLLVKVAESLGQSLAAKIIIDAMHDAARHLATTATSSSEESESEGGIKISPSLTLAPTFEISKETYNINSGENVTIHTQIEGAPCSKVEWFKEGNHIEENDQISIITTEGHTQLVMKKVGKNNAGVYSCIATNPYGTATYQCTIHVTNQGWSMF</sequence>
<dbReference type="InterPro" id="IPR003599">
    <property type="entry name" value="Ig_sub"/>
</dbReference>
<keyword evidence="2" id="KW-0963">Cytoplasm</keyword>